<feature type="compositionally biased region" description="Gly residues" evidence="9">
    <location>
        <begin position="707"/>
        <end position="718"/>
    </location>
</feature>
<accession>A0ABT9PF69</accession>
<evidence type="ECO:0000259" key="11">
    <source>
        <dbReference type="Pfam" id="PF00905"/>
    </source>
</evidence>
<dbReference type="InterPro" id="IPR001264">
    <property type="entry name" value="Glyco_trans_51"/>
</dbReference>
<feature type="region of interest" description="Disordered" evidence="9">
    <location>
        <begin position="640"/>
        <end position="718"/>
    </location>
</feature>
<dbReference type="InterPro" id="IPR036950">
    <property type="entry name" value="PBP_transglycosylase"/>
</dbReference>
<organism evidence="13 14">
    <name type="scientific">Trueperella abortisuis</name>
    <dbReference type="NCBI Taxonomy" id="445930"/>
    <lineage>
        <taxon>Bacteria</taxon>
        <taxon>Bacillati</taxon>
        <taxon>Actinomycetota</taxon>
        <taxon>Actinomycetes</taxon>
        <taxon>Actinomycetales</taxon>
        <taxon>Actinomycetaceae</taxon>
        <taxon>Trueperella</taxon>
    </lineage>
</organism>
<feature type="domain" description="Penicillin-binding protein transpeptidase" evidence="11">
    <location>
        <begin position="343"/>
        <end position="589"/>
    </location>
</feature>
<dbReference type="GO" id="GO:0004180">
    <property type="term" value="F:carboxypeptidase activity"/>
    <property type="evidence" value="ECO:0007669"/>
    <property type="project" value="UniProtKB-KW"/>
</dbReference>
<name>A0ABT9PF69_9ACTO</name>
<keyword evidence="1 13" id="KW-0121">Carboxypeptidase</keyword>
<protein>
    <submittedName>
        <fullName evidence="13">Membrane peptidoglycan carboxypeptidase</fullName>
    </submittedName>
</protein>
<evidence type="ECO:0000256" key="7">
    <source>
        <dbReference type="ARBA" id="ARBA00034000"/>
    </source>
</evidence>
<dbReference type="Gene3D" id="1.10.3810.10">
    <property type="entry name" value="Biosynthetic peptidoglycan transglycosylase-like"/>
    <property type="match status" value="1"/>
</dbReference>
<keyword evidence="4" id="KW-0808">Transferase</keyword>
<evidence type="ECO:0000256" key="10">
    <source>
        <dbReference type="SAM" id="Phobius"/>
    </source>
</evidence>
<feature type="region of interest" description="Disordered" evidence="9">
    <location>
        <begin position="544"/>
        <end position="567"/>
    </location>
</feature>
<dbReference type="EMBL" id="JAUSQL010000001">
    <property type="protein sequence ID" value="MDP9831357.1"/>
    <property type="molecule type" value="Genomic_DNA"/>
</dbReference>
<evidence type="ECO:0000256" key="1">
    <source>
        <dbReference type="ARBA" id="ARBA00022645"/>
    </source>
</evidence>
<evidence type="ECO:0000256" key="6">
    <source>
        <dbReference type="ARBA" id="ARBA00023268"/>
    </source>
</evidence>
<keyword evidence="5" id="KW-0378">Hydrolase</keyword>
<feature type="transmembrane region" description="Helical" evidence="10">
    <location>
        <begin position="31"/>
        <end position="52"/>
    </location>
</feature>
<reference evidence="13 14" key="1">
    <citation type="submission" date="2023-07" db="EMBL/GenBank/DDBJ databases">
        <title>Sequencing the genomes of 1000 actinobacteria strains.</title>
        <authorList>
            <person name="Klenk H.-P."/>
        </authorList>
    </citation>
    <scope>NUCLEOTIDE SEQUENCE [LARGE SCALE GENOMIC DNA]</scope>
    <source>
        <strain evidence="13 14">DSM 19515</strain>
    </source>
</reference>
<sequence length="718" mass="76896">MAGKKKTKAKGRGYPRAGLGPVRRWIPSWRFFLGTFLTLVAVGIGGLVGLWATTDIPEADDFALAQATKVYYSDGTTELGSFSELNRSSVALADISVDLQHAVIASEDSSFYENSGVDLRGIARALWNNVQGKPTQGGSTLTQQYVERYYTGTTTSLFGKLKEAILALKIDSEQSKETILENYLNTIYFGRGTYGIEAAAKAYFGVSAKELTLSQSATLAGIIPAPSAWDPAVSPERAEQRFERVISRMVDEGWISQAQADAASFPQVLPPSQDNAFAGTDGYLLAAVHNELLDNGFTEEDLATRGYRIVSTIDPAKQKAAVDAVANLPKDKPENYYVGLLSVDPRNGEIYAMYGGKDYLERQRNSALQDRAQAGSTFKTFGVVAAMDAGISPHERYDSPATYRIANPGGEDLVFTNVDGRSYYNVPLTQLTGKSLNTGFIALNEEIGPAKTRDMAVRLGLPQDTPGLDAGVGNVLGSASPRAVDMATAFTAIANHGEKTTPHIVREVYQGENRVYTGKTTSERVISEETARLSTYVLKNTLEPGGTAEDAALPDREAAGKTGTSTGPKSAWFAAFIPQMVTVVNMYAVGEDGSEAVLEPFGGVYQVAGGNFPAQVWHDYMVSATADMAVESFPSAEQLVNKRAPRNIPAPEPTQEPTEETPSEEPSVTEEPKKDEPATDKPEVEPSPSQEPTSDPSMGTTPAPGGDSPGGERANGGR</sequence>
<keyword evidence="14" id="KW-1185">Reference proteome</keyword>
<dbReference type="PANTHER" id="PTHR32282:SF34">
    <property type="entry name" value="PENICILLIN-BINDING PROTEIN 1A"/>
    <property type="match status" value="1"/>
</dbReference>
<gene>
    <name evidence="13" type="ORF">J2S45_000036</name>
</gene>
<comment type="catalytic activity">
    <reaction evidence="8">
        <text>[GlcNAc-(1-&gt;4)-Mur2Ac(oyl-L-Ala-gamma-D-Glu-L-Lys-D-Ala-D-Ala)](n)-di-trans,octa-cis-undecaprenyl diphosphate + beta-D-GlcNAc-(1-&gt;4)-Mur2Ac(oyl-L-Ala-gamma-D-Glu-L-Lys-D-Ala-D-Ala)-di-trans,octa-cis-undecaprenyl diphosphate = [GlcNAc-(1-&gt;4)-Mur2Ac(oyl-L-Ala-gamma-D-Glu-L-Lys-D-Ala-D-Ala)](n+1)-di-trans,octa-cis-undecaprenyl diphosphate + di-trans,octa-cis-undecaprenyl diphosphate + H(+)</text>
        <dbReference type="Rhea" id="RHEA:23708"/>
        <dbReference type="Rhea" id="RHEA-COMP:9602"/>
        <dbReference type="Rhea" id="RHEA-COMP:9603"/>
        <dbReference type="ChEBI" id="CHEBI:15378"/>
        <dbReference type="ChEBI" id="CHEBI:58405"/>
        <dbReference type="ChEBI" id="CHEBI:60033"/>
        <dbReference type="ChEBI" id="CHEBI:78435"/>
        <dbReference type="EC" id="2.4.99.28"/>
    </reaction>
</comment>
<dbReference type="RefSeq" id="WP_307634129.1">
    <property type="nucleotide sequence ID" value="NZ_CP133407.1"/>
</dbReference>
<keyword evidence="2" id="KW-0645">Protease</keyword>
<evidence type="ECO:0000256" key="8">
    <source>
        <dbReference type="ARBA" id="ARBA00049902"/>
    </source>
</evidence>
<keyword evidence="3" id="KW-0328">Glycosyltransferase</keyword>
<evidence type="ECO:0000256" key="3">
    <source>
        <dbReference type="ARBA" id="ARBA00022676"/>
    </source>
</evidence>
<keyword evidence="10" id="KW-0812">Transmembrane</keyword>
<keyword evidence="10" id="KW-1133">Transmembrane helix</keyword>
<evidence type="ECO:0000256" key="2">
    <source>
        <dbReference type="ARBA" id="ARBA00022670"/>
    </source>
</evidence>
<evidence type="ECO:0000313" key="13">
    <source>
        <dbReference type="EMBL" id="MDP9831357.1"/>
    </source>
</evidence>
<evidence type="ECO:0000313" key="14">
    <source>
        <dbReference type="Proteomes" id="UP001230145"/>
    </source>
</evidence>
<dbReference type="Pfam" id="PF00912">
    <property type="entry name" value="Transgly"/>
    <property type="match status" value="1"/>
</dbReference>
<evidence type="ECO:0000256" key="4">
    <source>
        <dbReference type="ARBA" id="ARBA00022679"/>
    </source>
</evidence>
<keyword evidence="10" id="KW-0472">Membrane</keyword>
<feature type="domain" description="Glycosyl transferase family 51" evidence="12">
    <location>
        <begin position="79"/>
        <end position="249"/>
    </location>
</feature>
<dbReference type="Proteomes" id="UP001230145">
    <property type="component" value="Unassembled WGS sequence"/>
</dbReference>
<dbReference type="InterPro" id="IPR023346">
    <property type="entry name" value="Lysozyme-like_dom_sf"/>
</dbReference>
<keyword evidence="6" id="KW-0511">Multifunctional enzyme</keyword>
<dbReference type="InterPro" id="IPR001460">
    <property type="entry name" value="PCN-bd_Tpept"/>
</dbReference>
<dbReference type="Pfam" id="PF00905">
    <property type="entry name" value="Transpeptidase"/>
    <property type="match status" value="1"/>
</dbReference>
<feature type="compositionally biased region" description="Polar residues" evidence="9">
    <location>
        <begin position="687"/>
        <end position="700"/>
    </location>
</feature>
<dbReference type="InterPro" id="IPR050396">
    <property type="entry name" value="Glycosyltr_51/Transpeptidase"/>
</dbReference>
<dbReference type="SUPFAM" id="SSF53955">
    <property type="entry name" value="Lysozyme-like"/>
    <property type="match status" value="1"/>
</dbReference>
<evidence type="ECO:0000256" key="9">
    <source>
        <dbReference type="SAM" id="MobiDB-lite"/>
    </source>
</evidence>
<comment type="caution">
    <text evidence="13">The sequence shown here is derived from an EMBL/GenBank/DDBJ whole genome shotgun (WGS) entry which is preliminary data.</text>
</comment>
<dbReference type="Gene3D" id="3.40.710.10">
    <property type="entry name" value="DD-peptidase/beta-lactamase superfamily"/>
    <property type="match status" value="1"/>
</dbReference>
<dbReference type="PANTHER" id="PTHR32282">
    <property type="entry name" value="BINDING PROTEIN TRANSPEPTIDASE, PUTATIVE-RELATED"/>
    <property type="match status" value="1"/>
</dbReference>
<feature type="compositionally biased region" description="Basic and acidic residues" evidence="9">
    <location>
        <begin position="670"/>
        <end position="684"/>
    </location>
</feature>
<comment type="catalytic activity">
    <reaction evidence="7">
        <text>Preferential cleavage: (Ac)2-L-Lys-D-Ala-|-D-Ala. Also transpeptidation of peptidyl-alanyl moieties that are N-acyl substituents of D-alanine.</text>
        <dbReference type="EC" id="3.4.16.4"/>
    </reaction>
</comment>
<dbReference type="InterPro" id="IPR012338">
    <property type="entry name" value="Beta-lactam/transpept-like"/>
</dbReference>
<evidence type="ECO:0000256" key="5">
    <source>
        <dbReference type="ARBA" id="ARBA00022801"/>
    </source>
</evidence>
<proteinExistence type="predicted"/>
<dbReference type="SUPFAM" id="SSF56601">
    <property type="entry name" value="beta-lactamase/transpeptidase-like"/>
    <property type="match status" value="1"/>
</dbReference>
<evidence type="ECO:0000259" key="12">
    <source>
        <dbReference type="Pfam" id="PF00912"/>
    </source>
</evidence>